<dbReference type="InterPro" id="IPR036390">
    <property type="entry name" value="WH_DNA-bd_sf"/>
</dbReference>
<keyword evidence="3" id="KW-0238">DNA-binding</keyword>
<feature type="domain" description="HTH lysR-type" evidence="5">
    <location>
        <begin position="1"/>
        <end position="61"/>
    </location>
</feature>
<name>A0ABT0N800_9GAMM</name>
<dbReference type="Gene3D" id="1.10.10.10">
    <property type="entry name" value="Winged helix-like DNA-binding domain superfamily/Winged helix DNA-binding domain"/>
    <property type="match status" value="1"/>
</dbReference>
<comment type="caution">
    <text evidence="6">The sequence shown here is derived from an EMBL/GenBank/DDBJ whole genome shotgun (WGS) entry which is preliminary data.</text>
</comment>
<keyword evidence="2" id="KW-0805">Transcription regulation</keyword>
<dbReference type="SUPFAM" id="SSF46785">
    <property type="entry name" value="Winged helix' DNA-binding domain"/>
    <property type="match status" value="1"/>
</dbReference>
<dbReference type="PANTHER" id="PTHR30537">
    <property type="entry name" value="HTH-TYPE TRANSCRIPTIONAL REGULATOR"/>
    <property type="match status" value="1"/>
</dbReference>
<dbReference type="RefSeq" id="WP_249249266.1">
    <property type="nucleotide sequence ID" value="NZ_JAKIKT010000004.1"/>
</dbReference>
<dbReference type="InterPro" id="IPR036388">
    <property type="entry name" value="WH-like_DNA-bd_sf"/>
</dbReference>
<keyword evidence="4" id="KW-0804">Transcription</keyword>
<dbReference type="PRINTS" id="PR00039">
    <property type="entry name" value="HTHLYSR"/>
</dbReference>
<dbReference type="EMBL" id="JAKIKT010000004">
    <property type="protein sequence ID" value="MCL2914591.1"/>
    <property type="molecule type" value="Genomic_DNA"/>
</dbReference>
<dbReference type="PANTHER" id="PTHR30537:SF5">
    <property type="entry name" value="HTH-TYPE TRANSCRIPTIONAL ACTIVATOR TTDR-RELATED"/>
    <property type="match status" value="1"/>
</dbReference>
<dbReference type="PROSITE" id="PS50931">
    <property type="entry name" value="HTH_LYSR"/>
    <property type="match status" value="1"/>
</dbReference>
<dbReference type="InterPro" id="IPR058163">
    <property type="entry name" value="LysR-type_TF_proteobact-type"/>
</dbReference>
<dbReference type="Pfam" id="PF00126">
    <property type="entry name" value="HTH_1"/>
    <property type="match status" value="1"/>
</dbReference>
<evidence type="ECO:0000313" key="6">
    <source>
        <dbReference type="EMBL" id="MCL2914591.1"/>
    </source>
</evidence>
<evidence type="ECO:0000256" key="2">
    <source>
        <dbReference type="ARBA" id="ARBA00023015"/>
    </source>
</evidence>
<accession>A0ABT0N800</accession>
<sequence length="291" mass="33176">MELTRLKSMAVFAAVVQQGSFNKAARLLGISRPAVSEQLKKLEQQLSVRLLHRNTRGFSLTQEGEKVLPLAALVLESIGSLDQVLIENEPRGTIRLTATFDFARNWLLPRLKAFNELYPMVQFDLVISDERLDLIGAGIDIALRAANIQEEGFVARPIFDDVLQLYAAPAYLNSLKREIGMGNLHELRWVLLEQLMPGNEVTLKSDQGRRRFVPDFFHRVNSPEILFQLILNGHGIGCLIEHIARDHLEKGDLVRVLPDWYGRNLSLYLLYPSRLNLPKRVRLLIDFLMET</sequence>
<reference evidence="6 7" key="1">
    <citation type="submission" date="2022-01" db="EMBL/GenBank/DDBJ databases">
        <title>Whole genome-based taxonomy of the Shewanellaceae.</title>
        <authorList>
            <person name="Martin-Rodriguez A.J."/>
        </authorList>
    </citation>
    <scope>NUCLEOTIDE SEQUENCE [LARGE SCALE GENOMIC DNA]</scope>
    <source>
        <strain evidence="6 7">DSM 21332</strain>
    </source>
</reference>
<organism evidence="6 7">
    <name type="scientific">Shewanella corallii</name>
    <dbReference type="NCBI Taxonomy" id="560080"/>
    <lineage>
        <taxon>Bacteria</taxon>
        <taxon>Pseudomonadati</taxon>
        <taxon>Pseudomonadota</taxon>
        <taxon>Gammaproteobacteria</taxon>
        <taxon>Alteromonadales</taxon>
        <taxon>Shewanellaceae</taxon>
        <taxon>Shewanella</taxon>
    </lineage>
</organism>
<evidence type="ECO:0000259" key="5">
    <source>
        <dbReference type="PROSITE" id="PS50931"/>
    </source>
</evidence>
<protein>
    <submittedName>
        <fullName evidence="6">LysR substrate-binding domain-containing protein</fullName>
    </submittedName>
</protein>
<dbReference type="SUPFAM" id="SSF53850">
    <property type="entry name" value="Periplasmic binding protein-like II"/>
    <property type="match status" value="1"/>
</dbReference>
<dbReference type="Pfam" id="PF03466">
    <property type="entry name" value="LysR_substrate"/>
    <property type="match status" value="1"/>
</dbReference>
<dbReference type="InterPro" id="IPR000847">
    <property type="entry name" value="LysR_HTH_N"/>
</dbReference>
<dbReference type="CDD" id="cd08422">
    <property type="entry name" value="PBP2_CrgA_like"/>
    <property type="match status" value="1"/>
</dbReference>
<evidence type="ECO:0000256" key="3">
    <source>
        <dbReference type="ARBA" id="ARBA00023125"/>
    </source>
</evidence>
<evidence type="ECO:0000256" key="4">
    <source>
        <dbReference type="ARBA" id="ARBA00023163"/>
    </source>
</evidence>
<dbReference type="Gene3D" id="3.40.190.290">
    <property type="match status" value="1"/>
</dbReference>
<evidence type="ECO:0000256" key="1">
    <source>
        <dbReference type="ARBA" id="ARBA00009437"/>
    </source>
</evidence>
<evidence type="ECO:0000313" key="7">
    <source>
        <dbReference type="Proteomes" id="UP001202831"/>
    </source>
</evidence>
<proteinExistence type="inferred from homology"/>
<dbReference type="Proteomes" id="UP001202831">
    <property type="component" value="Unassembled WGS sequence"/>
</dbReference>
<gene>
    <name evidence="6" type="ORF">L2725_12515</name>
</gene>
<keyword evidence="7" id="KW-1185">Reference proteome</keyword>
<comment type="similarity">
    <text evidence="1">Belongs to the LysR transcriptional regulatory family.</text>
</comment>
<dbReference type="InterPro" id="IPR005119">
    <property type="entry name" value="LysR_subst-bd"/>
</dbReference>